<dbReference type="eggNOG" id="COG3307">
    <property type="taxonomic scope" value="Bacteria"/>
</dbReference>
<name>W0RNJ2_9BACT</name>
<dbReference type="PANTHER" id="PTHR37422">
    <property type="entry name" value="TEICHURONIC ACID BIOSYNTHESIS PROTEIN TUAE"/>
    <property type="match status" value="1"/>
</dbReference>
<feature type="transmembrane region" description="Helical" evidence="5">
    <location>
        <begin position="91"/>
        <end position="112"/>
    </location>
</feature>
<evidence type="ECO:0000259" key="6">
    <source>
        <dbReference type="Pfam" id="PF04932"/>
    </source>
</evidence>
<accession>W0RNJ2</accession>
<dbReference type="Proteomes" id="UP000019151">
    <property type="component" value="Chromosome"/>
</dbReference>
<dbReference type="KEGG" id="gba:J421_3486"/>
<dbReference type="RefSeq" id="WP_025412482.1">
    <property type="nucleotide sequence ID" value="NZ_CP007128.1"/>
</dbReference>
<comment type="subcellular location">
    <subcellularLocation>
        <location evidence="1">Membrane</location>
        <topology evidence="1">Multi-pass membrane protein</topology>
    </subcellularLocation>
</comment>
<evidence type="ECO:0000256" key="4">
    <source>
        <dbReference type="ARBA" id="ARBA00023136"/>
    </source>
</evidence>
<keyword evidence="2 5" id="KW-0812">Transmembrane</keyword>
<feature type="transmembrane region" description="Helical" evidence="5">
    <location>
        <begin position="267"/>
        <end position="291"/>
    </location>
</feature>
<dbReference type="PANTHER" id="PTHR37422:SF13">
    <property type="entry name" value="LIPOPOLYSACCHARIDE BIOSYNTHESIS PROTEIN PA4999-RELATED"/>
    <property type="match status" value="1"/>
</dbReference>
<dbReference type="EMBL" id="CP007128">
    <property type="protein sequence ID" value="AHG91023.1"/>
    <property type="molecule type" value="Genomic_DNA"/>
</dbReference>
<evidence type="ECO:0000256" key="5">
    <source>
        <dbReference type="SAM" id="Phobius"/>
    </source>
</evidence>
<feature type="domain" description="O-antigen ligase-related" evidence="6">
    <location>
        <begin position="232"/>
        <end position="368"/>
    </location>
</feature>
<feature type="transmembrane region" description="Helical" evidence="5">
    <location>
        <begin position="312"/>
        <end position="332"/>
    </location>
</feature>
<dbReference type="AlphaFoldDB" id="W0RNJ2"/>
<evidence type="ECO:0000313" key="7">
    <source>
        <dbReference type="EMBL" id="AHG91023.1"/>
    </source>
</evidence>
<dbReference type="InterPro" id="IPR051533">
    <property type="entry name" value="WaaL-like"/>
</dbReference>
<dbReference type="STRING" id="861299.J421_3486"/>
<dbReference type="HOGENOM" id="CLU_613589_0_0_0"/>
<keyword evidence="8" id="KW-1185">Reference proteome</keyword>
<feature type="transmembrane region" description="Helical" evidence="5">
    <location>
        <begin position="159"/>
        <end position="180"/>
    </location>
</feature>
<feature type="transmembrane region" description="Helical" evidence="5">
    <location>
        <begin position="394"/>
        <end position="412"/>
    </location>
</feature>
<gene>
    <name evidence="7" type="ORF">J421_3486</name>
</gene>
<feature type="transmembrane region" description="Helical" evidence="5">
    <location>
        <begin position="352"/>
        <end position="373"/>
    </location>
</feature>
<feature type="transmembrane region" description="Helical" evidence="5">
    <location>
        <begin position="200"/>
        <end position="221"/>
    </location>
</feature>
<protein>
    <recommendedName>
        <fullName evidence="6">O-antigen ligase-related domain-containing protein</fullName>
    </recommendedName>
</protein>
<evidence type="ECO:0000256" key="2">
    <source>
        <dbReference type="ARBA" id="ARBA00022692"/>
    </source>
</evidence>
<evidence type="ECO:0000256" key="1">
    <source>
        <dbReference type="ARBA" id="ARBA00004141"/>
    </source>
</evidence>
<evidence type="ECO:0000313" key="8">
    <source>
        <dbReference type="Proteomes" id="UP000019151"/>
    </source>
</evidence>
<keyword evidence="3 5" id="KW-1133">Transmembrane helix</keyword>
<dbReference type="GO" id="GO:0016020">
    <property type="term" value="C:membrane"/>
    <property type="evidence" value="ECO:0007669"/>
    <property type="project" value="UniProtKB-SubCell"/>
</dbReference>
<evidence type="ECO:0000256" key="3">
    <source>
        <dbReference type="ARBA" id="ARBA00022989"/>
    </source>
</evidence>
<keyword evidence="4 5" id="KW-0472">Membrane</keyword>
<dbReference type="InParanoid" id="W0RNJ2"/>
<dbReference type="InterPro" id="IPR007016">
    <property type="entry name" value="O-antigen_ligase-rel_domated"/>
</dbReference>
<proteinExistence type="predicted"/>
<reference evidence="7 8" key="1">
    <citation type="journal article" date="2014" name="Genome Announc.">
        <title>Genome Sequence and Methylome of Soil Bacterium Gemmatirosa kalamazoonensis KBS708T, a Member of the Rarely Cultivated Gemmatimonadetes Phylum.</title>
        <authorList>
            <person name="Debruyn J.M."/>
            <person name="Radosevich M."/>
            <person name="Wommack K.E."/>
            <person name="Polson S.W."/>
            <person name="Hauser L.J."/>
            <person name="Fawaz M.N."/>
            <person name="Korlach J."/>
            <person name="Tsai Y.C."/>
        </authorList>
    </citation>
    <scope>NUCLEOTIDE SEQUENCE [LARGE SCALE GENOMIC DNA]</scope>
    <source>
        <strain evidence="7 8">KBS708</strain>
    </source>
</reference>
<feature type="transmembrane region" description="Helical" evidence="5">
    <location>
        <begin position="60"/>
        <end position="79"/>
    </location>
</feature>
<dbReference type="Pfam" id="PF04932">
    <property type="entry name" value="Wzy_C"/>
    <property type="match status" value="1"/>
</dbReference>
<feature type="transmembrane region" description="Helical" evidence="5">
    <location>
        <begin position="233"/>
        <end position="261"/>
    </location>
</feature>
<organism evidence="7 8">
    <name type="scientific">Gemmatirosa kalamazoonensis</name>
    <dbReference type="NCBI Taxonomy" id="861299"/>
    <lineage>
        <taxon>Bacteria</taxon>
        <taxon>Pseudomonadati</taxon>
        <taxon>Gemmatimonadota</taxon>
        <taxon>Gemmatimonadia</taxon>
        <taxon>Gemmatimonadales</taxon>
        <taxon>Gemmatimonadaceae</taxon>
        <taxon>Gemmatirosa</taxon>
    </lineage>
</organism>
<sequence>MGADALIPAAGGTLAAPRPRALAPHGLRPVTALRVAVAAMVLGNLGRVPVFSTAVKDAPLLMNDVALVVVLVLGAAACLRAQSLRLDRVALAALAFAAVGVFSAVVGARRFALTGTQLVFSLAYLARWLAYFGVYVVVVNGASRDDVPALWRTYERMALAFAGFGIVQSLFLPGFAQLVFPEETTTVRWDHQGHRMVSTLLDPNFAGAFVLLPLLVLLARLTYGERVPRWKLVVLFGALLMTVSRSTVLALVAGGIVLVAVRGLNRRLAAIGGGAALAILPFVPVLVRVAASFNKLTVDDSALKRVVSWVQALTVWGDNLWLGVGFNTYGFVLPRYGFEATAMNSSFSVDGGLLFIAVMTGIVGLLFYGRMLVVIGRRCRAVWRDAARDGFERGTALGVAAGTVAIVVHSAFVNSLLLPFIMEAQWLLWGLVFVIAASRPRAEAAP</sequence>
<feature type="transmembrane region" description="Helical" evidence="5">
    <location>
        <begin position="118"/>
        <end position="138"/>
    </location>
</feature>